<reference evidence="2 3" key="1">
    <citation type="submission" date="2019-02" db="EMBL/GenBank/DDBJ databases">
        <title>Kribbella capetownensis sp. nov. and Kribbella speibonae sp. nov., isolated from soil.</title>
        <authorList>
            <person name="Curtis S.M."/>
            <person name="Norton I."/>
            <person name="Everest G.J."/>
            <person name="Meyers P.R."/>
        </authorList>
    </citation>
    <scope>NUCLEOTIDE SEQUENCE [LARGE SCALE GENOMIC DNA]</scope>
    <source>
        <strain evidence="2 3">YM53</strain>
    </source>
</reference>
<sequence>MFQPGFDDHRHTVSTLSGEISYVEIGAGAPALFVHGIATNAHIWQNLIPLLADTRRCVAIDLPLHGQSQAAAEHQLTVGAFADTLAEVCASLRLDRIDLVGHDTGGAIVQVFAARHPELIHTLTLTNCETQDNIPPEAMAATVDAARAGQLGATAPALLADPAAARSFFAPSFENPNLLSAEMVDSFLRPVIGTPATAARFQELIAALGPDDLLAAEPSLRDLQAATLIAWATDDEFFDLKWAHWLHHLLPGARDVVEIDGGKLFFPFERADELASHIRHHWTTADASVPKY</sequence>
<dbReference type="Proteomes" id="UP000293342">
    <property type="component" value="Unassembled WGS sequence"/>
</dbReference>
<dbReference type="GO" id="GO:0016787">
    <property type="term" value="F:hydrolase activity"/>
    <property type="evidence" value="ECO:0007669"/>
    <property type="project" value="UniProtKB-KW"/>
</dbReference>
<dbReference type="EMBL" id="SJKD01000015">
    <property type="protein sequence ID" value="TCC37473.1"/>
    <property type="molecule type" value="Genomic_DNA"/>
</dbReference>
<accession>A0A4R0IU80</accession>
<organism evidence="2 3">
    <name type="scientific">Kribbella capetownensis</name>
    <dbReference type="NCBI Taxonomy" id="1572659"/>
    <lineage>
        <taxon>Bacteria</taxon>
        <taxon>Bacillati</taxon>
        <taxon>Actinomycetota</taxon>
        <taxon>Actinomycetes</taxon>
        <taxon>Propionibacteriales</taxon>
        <taxon>Kribbellaceae</taxon>
        <taxon>Kribbella</taxon>
    </lineage>
</organism>
<dbReference type="Gene3D" id="3.40.50.1820">
    <property type="entry name" value="alpha/beta hydrolase"/>
    <property type="match status" value="1"/>
</dbReference>
<evidence type="ECO:0000313" key="2">
    <source>
        <dbReference type="EMBL" id="TCC37473.1"/>
    </source>
</evidence>
<evidence type="ECO:0000313" key="3">
    <source>
        <dbReference type="Proteomes" id="UP000293342"/>
    </source>
</evidence>
<dbReference type="GO" id="GO:0016020">
    <property type="term" value="C:membrane"/>
    <property type="evidence" value="ECO:0007669"/>
    <property type="project" value="TreeGrafter"/>
</dbReference>
<dbReference type="PANTHER" id="PTHR43798">
    <property type="entry name" value="MONOACYLGLYCEROL LIPASE"/>
    <property type="match status" value="1"/>
</dbReference>
<dbReference type="Pfam" id="PF00561">
    <property type="entry name" value="Abhydrolase_1"/>
    <property type="match status" value="1"/>
</dbReference>
<dbReference type="InterPro" id="IPR050266">
    <property type="entry name" value="AB_hydrolase_sf"/>
</dbReference>
<keyword evidence="2" id="KW-0378">Hydrolase</keyword>
<proteinExistence type="predicted"/>
<gene>
    <name evidence="2" type="ORF">E0H75_40765</name>
</gene>
<evidence type="ECO:0000259" key="1">
    <source>
        <dbReference type="Pfam" id="PF00561"/>
    </source>
</evidence>
<keyword evidence="3" id="KW-1185">Reference proteome</keyword>
<dbReference type="PRINTS" id="PR00111">
    <property type="entry name" value="ABHYDROLASE"/>
</dbReference>
<dbReference type="PANTHER" id="PTHR43798:SF33">
    <property type="entry name" value="HYDROLASE, PUTATIVE (AFU_ORTHOLOGUE AFUA_2G14860)-RELATED"/>
    <property type="match status" value="1"/>
</dbReference>
<comment type="caution">
    <text evidence="2">The sequence shown here is derived from an EMBL/GenBank/DDBJ whole genome shotgun (WGS) entry which is preliminary data.</text>
</comment>
<name>A0A4R0IU80_9ACTN</name>
<feature type="domain" description="AB hydrolase-1" evidence="1">
    <location>
        <begin position="32"/>
        <end position="266"/>
    </location>
</feature>
<dbReference type="RefSeq" id="WP_131519077.1">
    <property type="nucleotide sequence ID" value="NZ_SJKD01000015.1"/>
</dbReference>
<dbReference type="AlphaFoldDB" id="A0A4R0IU80"/>
<dbReference type="OrthoDB" id="3400345at2"/>
<dbReference type="InterPro" id="IPR000073">
    <property type="entry name" value="AB_hydrolase_1"/>
</dbReference>
<dbReference type="SUPFAM" id="SSF53474">
    <property type="entry name" value="alpha/beta-Hydrolases"/>
    <property type="match status" value="1"/>
</dbReference>
<dbReference type="InterPro" id="IPR029058">
    <property type="entry name" value="AB_hydrolase_fold"/>
</dbReference>
<protein>
    <submittedName>
        <fullName evidence="2">Alpha/beta hydrolase</fullName>
    </submittedName>
</protein>